<feature type="domain" description="PLAC" evidence="9">
    <location>
        <begin position="996"/>
        <end position="1035"/>
    </location>
</feature>
<feature type="signal peptide" evidence="7">
    <location>
        <begin position="1"/>
        <end position="25"/>
    </location>
</feature>
<dbReference type="Pfam" id="PF08686">
    <property type="entry name" value="PLAC"/>
    <property type="match status" value="1"/>
</dbReference>
<dbReference type="InterPro" id="IPR007110">
    <property type="entry name" value="Ig-like_dom"/>
</dbReference>
<organism evidence="10 11">
    <name type="scientific">Desmophyllum pertusum</name>
    <dbReference type="NCBI Taxonomy" id="174260"/>
    <lineage>
        <taxon>Eukaryota</taxon>
        <taxon>Metazoa</taxon>
        <taxon>Cnidaria</taxon>
        <taxon>Anthozoa</taxon>
        <taxon>Hexacorallia</taxon>
        <taxon>Scleractinia</taxon>
        <taxon>Caryophylliina</taxon>
        <taxon>Caryophylliidae</taxon>
        <taxon>Desmophyllum</taxon>
    </lineage>
</organism>
<dbReference type="FunFam" id="2.60.120.830:FF:000001">
    <property type="entry name" value="A disintegrin and metalloproteinase with thrombospondin motifs 1"/>
    <property type="match status" value="1"/>
</dbReference>
<keyword evidence="5" id="KW-1015">Disulfide bond</keyword>
<evidence type="ECO:0000259" key="8">
    <source>
        <dbReference type="PROSITE" id="PS50835"/>
    </source>
</evidence>
<dbReference type="Gene3D" id="2.20.100.10">
    <property type="entry name" value="Thrombospondin type-1 (TSP1) repeat"/>
    <property type="match status" value="6"/>
</dbReference>
<protein>
    <submittedName>
        <fullName evidence="10">A disintegrin and metalloproteinase with thrombospondin motif</fullName>
    </submittedName>
</protein>
<reference evidence="10" key="1">
    <citation type="submission" date="2023-01" db="EMBL/GenBank/DDBJ databases">
        <title>Genome assembly of the deep-sea coral Lophelia pertusa.</title>
        <authorList>
            <person name="Herrera S."/>
            <person name="Cordes E."/>
        </authorList>
    </citation>
    <scope>NUCLEOTIDE SEQUENCE</scope>
    <source>
        <strain evidence="10">USNM1676648</strain>
        <tissue evidence="10">Polyp</tissue>
    </source>
</reference>
<dbReference type="InterPro" id="IPR036179">
    <property type="entry name" value="Ig-like_dom_sf"/>
</dbReference>
<feature type="compositionally biased region" description="Low complexity" evidence="6">
    <location>
        <begin position="660"/>
        <end position="693"/>
    </location>
</feature>
<dbReference type="InterPro" id="IPR013783">
    <property type="entry name" value="Ig-like_fold"/>
</dbReference>
<dbReference type="Gene3D" id="2.60.120.830">
    <property type="match status" value="1"/>
</dbReference>
<evidence type="ECO:0000256" key="3">
    <source>
        <dbReference type="ARBA" id="ARBA00022729"/>
    </source>
</evidence>
<dbReference type="InterPro" id="IPR045371">
    <property type="entry name" value="ADAMTS_CR_3"/>
</dbReference>
<dbReference type="GO" id="GO:0004222">
    <property type="term" value="F:metalloendopeptidase activity"/>
    <property type="evidence" value="ECO:0007669"/>
    <property type="project" value="TreeGrafter"/>
</dbReference>
<feature type="compositionally biased region" description="Low complexity" evidence="6">
    <location>
        <begin position="762"/>
        <end position="776"/>
    </location>
</feature>
<dbReference type="InterPro" id="IPR036383">
    <property type="entry name" value="TSP1_rpt_sf"/>
</dbReference>
<evidence type="ECO:0000256" key="4">
    <source>
        <dbReference type="ARBA" id="ARBA00022737"/>
    </source>
</evidence>
<keyword evidence="3 7" id="KW-0732">Signal</keyword>
<dbReference type="Proteomes" id="UP001163046">
    <property type="component" value="Unassembled WGS sequence"/>
</dbReference>
<dbReference type="InterPro" id="IPR003599">
    <property type="entry name" value="Ig_sub"/>
</dbReference>
<dbReference type="SMART" id="SM00409">
    <property type="entry name" value="IG"/>
    <property type="match status" value="2"/>
</dbReference>
<evidence type="ECO:0000313" key="10">
    <source>
        <dbReference type="EMBL" id="KAJ7365505.1"/>
    </source>
</evidence>
<proteinExistence type="predicted"/>
<dbReference type="Pfam" id="PF05986">
    <property type="entry name" value="ADAMTS_spacer1"/>
    <property type="match status" value="1"/>
</dbReference>
<feature type="domain" description="Ig-like" evidence="8">
    <location>
        <begin position="900"/>
        <end position="985"/>
    </location>
</feature>
<dbReference type="InterPro" id="IPR013273">
    <property type="entry name" value="ADAMTS/ADAMTS-like"/>
</dbReference>
<evidence type="ECO:0000256" key="7">
    <source>
        <dbReference type="SAM" id="SignalP"/>
    </source>
</evidence>
<dbReference type="EMBL" id="MU827303">
    <property type="protein sequence ID" value="KAJ7365505.1"/>
    <property type="molecule type" value="Genomic_DNA"/>
</dbReference>
<keyword evidence="11" id="KW-1185">Reference proteome</keyword>
<dbReference type="OrthoDB" id="5950222at2759"/>
<dbReference type="GO" id="GO:0005576">
    <property type="term" value="C:extracellular region"/>
    <property type="evidence" value="ECO:0007669"/>
    <property type="project" value="UniProtKB-SubCell"/>
</dbReference>
<comment type="subcellular location">
    <subcellularLocation>
        <location evidence="1">Secreted</location>
    </subcellularLocation>
</comment>
<name>A0A9X0CMF0_9CNID</name>
<dbReference type="PROSITE" id="PS50900">
    <property type="entry name" value="PLAC"/>
    <property type="match status" value="1"/>
</dbReference>
<dbReference type="Pfam" id="PF19030">
    <property type="entry name" value="TSP1_ADAMTS"/>
    <property type="match status" value="6"/>
</dbReference>
<dbReference type="GO" id="GO:0031012">
    <property type="term" value="C:extracellular matrix"/>
    <property type="evidence" value="ECO:0007669"/>
    <property type="project" value="TreeGrafter"/>
</dbReference>
<evidence type="ECO:0000256" key="1">
    <source>
        <dbReference type="ARBA" id="ARBA00004613"/>
    </source>
</evidence>
<feature type="region of interest" description="Disordered" evidence="6">
    <location>
        <begin position="660"/>
        <end position="800"/>
    </location>
</feature>
<gene>
    <name evidence="10" type="primary">ADAMTSL2</name>
    <name evidence="10" type="ORF">OS493_005614</name>
</gene>
<evidence type="ECO:0000256" key="2">
    <source>
        <dbReference type="ARBA" id="ARBA00022525"/>
    </source>
</evidence>
<feature type="chain" id="PRO_5040760373" evidence="7">
    <location>
        <begin position="26"/>
        <end position="1042"/>
    </location>
</feature>
<keyword evidence="4" id="KW-0677">Repeat</keyword>
<dbReference type="Gene3D" id="2.60.40.10">
    <property type="entry name" value="Immunoglobulins"/>
    <property type="match status" value="2"/>
</dbReference>
<dbReference type="PROSITE" id="PS50835">
    <property type="entry name" value="IG_LIKE"/>
    <property type="match status" value="2"/>
</dbReference>
<dbReference type="InterPro" id="IPR003598">
    <property type="entry name" value="Ig_sub2"/>
</dbReference>
<dbReference type="PRINTS" id="PR01857">
    <property type="entry name" value="ADAMTSFAMILY"/>
</dbReference>
<dbReference type="GO" id="GO:0030198">
    <property type="term" value="P:extracellular matrix organization"/>
    <property type="evidence" value="ECO:0007669"/>
    <property type="project" value="InterPro"/>
</dbReference>
<dbReference type="FunFam" id="2.20.100.10:FF:000005">
    <property type="entry name" value="ADAM metallopeptidase with thrombospondin type 1 motif 9"/>
    <property type="match status" value="3"/>
</dbReference>
<evidence type="ECO:0000256" key="5">
    <source>
        <dbReference type="ARBA" id="ARBA00023157"/>
    </source>
</evidence>
<dbReference type="Pfam" id="PF19236">
    <property type="entry name" value="ADAMTS_CR_3"/>
    <property type="match status" value="1"/>
</dbReference>
<feature type="compositionally biased region" description="Low complexity" evidence="6">
    <location>
        <begin position="700"/>
        <end position="753"/>
    </location>
</feature>
<evidence type="ECO:0000259" key="9">
    <source>
        <dbReference type="PROSITE" id="PS50900"/>
    </source>
</evidence>
<feature type="domain" description="Ig-like" evidence="8">
    <location>
        <begin position="792"/>
        <end position="896"/>
    </location>
</feature>
<dbReference type="PANTHER" id="PTHR13723:SF281">
    <property type="entry name" value="PAPILIN"/>
    <property type="match status" value="1"/>
</dbReference>
<dbReference type="SMART" id="SM00408">
    <property type="entry name" value="IGc2"/>
    <property type="match status" value="2"/>
</dbReference>
<comment type="caution">
    <text evidence="10">The sequence shown here is derived from an EMBL/GenBank/DDBJ whole genome shotgun (WGS) entry which is preliminary data.</text>
</comment>
<evidence type="ECO:0000256" key="6">
    <source>
        <dbReference type="SAM" id="MobiDB-lite"/>
    </source>
</evidence>
<dbReference type="PROSITE" id="PS50092">
    <property type="entry name" value="TSP1"/>
    <property type="match status" value="5"/>
</dbReference>
<dbReference type="InterPro" id="IPR013098">
    <property type="entry name" value="Ig_I-set"/>
</dbReference>
<dbReference type="InterPro" id="IPR010909">
    <property type="entry name" value="PLAC"/>
</dbReference>
<dbReference type="PANTHER" id="PTHR13723">
    <property type="entry name" value="ADAMTS A DISINTEGRIN AND METALLOPROTEASE WITH THROMBOSPONDIN MOTIFS PROTEASE"/>
    <property type="match status" value="1"/>
</dbReference>
<dbReference type="InterPro" id="IPR000884">
    <property type="entry name" value="TSP1_rpt"/>
</dbReference>
<accession>A0A9X0CMF0</accession>
<dbReference type="SUPFAM" id="SSF82895">
    <property type="entry name" value="TSP-1 type 1 repeat"/>
    <property type="match status" value="6"/>
</dbReference>
<dbReference type="SUPFAM" id="SSF48726">
    <property type="entry name" value="Immunoglobulin"/>
    <property type="match status" value="2"/>
</dbReference>
<dbReference type="AlphaFoldDB" id="A0A9X0CMF0"/>
<dbReference type="InterPro" id="IPR010294">
    <property type="entry name" value="ADAMTS_spacer1"/>
</dbReference>
<dbReference type="GO" id="GO:0006508">
    <property type="term" value="P:proteolysis"/>
    <property type="evidence" value="ECO:0007669"/>
    <property type="project" value="TreeGrafter"/>
</dbReference>
<keyword evidence="2" id="KW-0964">Secreted</keyword>
<sequence>MKLHLDFLSVSVALCWVLAPIGSEAQDDDKPSTKWGPWGEWTHAPGHQRIIAKEVNAYTEHVIFRIAQKDPEIFVLNSVKLTTIEHLMDEDTHGFRIYQHARDAFLNCMPKGEYFFRRWAEKVVDGTICSVDSYDICVDGRCEKLGCDLILNSNAKEDKCRVCNGNGGNCRTQTGVNTEEGDGYKEIVAIPASATNINIQETTPSPHFLALSDSFRNYFFNGDYVITNPAKHKVAGTVFTYERTRFGQERIFALGPTTVPVHVEVLLMGDETNPGISYEYSVPTSVTTLPERTQFSWRTGEFDKCSASCAGGEQKRRVFCVRDDNGEEASNSDCDEDEKPSNKQNCNPQPCPASWFVGVWSACSLTCGRGKQVRRVHCQHIVEGGETVVIPDEQCSDPKPTIMRDCQMEKTCPDWSMGQWSECSVSCGMGSKHRNVTCKMLDTGAVLPSESCNLAFKPKDTEKCNPGPCTVTWLASDWSECYPRCGKGMSTRMVYCVSISNNDQKYPDVLCDNSSRPISKKECFSDELCPAMWHASQWSKCTATCGVGMQMRNVMCAKREGAKILRIMANDQCIKGKEMSKLQKCSVRPCQAGWYIYPWEQCSKTCGAGVRRRSVKCFADSKEDTEEKWCKAEDKPEAQERCFVEECKAPVTVATTPIETTTAATTEQSSPPTTITIATTTNASSTTTESATTTPPPPNTDATTTTITSSPTTTPPGSTKPPSTTTPRGSTTLSPTTTPPGSTTSLSTATPPSTTTPPNPTTLPHTTSPPSTTTPTTTPPPTTTTVPALTTPETTTEPPTTALRFQQTRITQPPKDIMAYAGTEVVFRCRATGYPTPVISWRKGPIPVTSLNLDRIQILSNGDLRVADITEDDNDVYTCIATNFVGPMDVKEARLAVILPVSIAISPGNVTASPGDDIKITCTSRGKPTPTVEWYKDDISLTSHGRVRVSRTDVIISQVQLSDSGYYRCLGYHNYGSASDKMYLNVIDKAEPATEPPIECKDNPQVAHCAVVKRVGYCCHPFYKDACCKTCQDEFPKCNNYN</sequence>
<evidence type="ECO:0000313" key="11">
    <source>
        <dbReference type="Proteomes" id="UP001163046"/>
    </source>
</evidence>
<feature type="compositionally biased region" description="Low complexity" evidence="6">
    <location>
        <begin position="783"/>
        <end position="800"/>
    </location>
</feature>
<dbReference type="InterPro" id="IPR050439">
    <property type="entry name" value="ADAMTS_ADAMTS-like"/>
</dbReference>
<dbReference type="SMART" id="SM00209">
    <property type="entry name" value="TSP1"/>
    <property type="match status" value="6"/>
</dbReference>
<dbReference type="Pfam" id="PF07679">
    <property type="entry name" value="I-set"/>
    <property type="match status" value="2"/>
</dbReference>